<dbReference type="AlphaFoldDB" id="A0A5D3A447"/>
<keyword evidence="2" id="KW-1185">Reference proteome</keyword>
<name>A0A5D3A447_GOSMU</name>
<dbReference type="Proteomes" id="UP000323597">
    <property type="component" value="Chromosome A02"/>
</dbReference>
<evidence type="ECO:0000313" key="2">
    <source>
        <dbReference type="Proteomes" id="UP000323597"/>
    </source>
</evidence>
<evidence type="ECO:0000313" key="1">
    <source>
        <dbReference type="EMBL" id="TYJ44780.1"/>
    </source>
</evidence>
<accession>A0A5D3A447</accession>
<reference evidence="1 2" key="1">
    <citation type="submission" date="2019-07" db="EMBL/GenBank/DDBJ databases">
        <title>WGS assembly of Gossypium mustelinum.</title>
        <authorList>
            <person name="Chen Z.J."/>
            <person name="Sreedasyam A."/>
            <person name="Ando A."/>
            <person name="Song Q."/>
            <person name="De L."/>
            <person name="Hulse-Kemp A."/>
            <person name="Ding M."/>
            <person name="Ye W."/>
            <person name="Kirkbride R."/>
            <person name="Jenkins J."/>
            <person name="Plott C."/>
            <person name="Lovell J."/>
            <person name="Lin Y.-M."/>
            <person name="Vaughn R."/>
            <person name="Liu B."/>
            <person name="Li W."/>
            <person name="Simpson S."/>
            <person name="Scheffler B."/>
            <person name="Saski C."/>
            <person name="Grover C."/>
            <person name="Hu G."/>
            <person name="Conover J."/>
            <person name="Carlson J."/>
            <person name="Shu S."/>
            <person name="Boston L."/>
            <person name="Williams M."/>
            <person name="Peterson D."/>
            <person name="Mcgee K."/>
            <person name="Jones D."/>
            <person name="Wendel J."/>
            <person name="Stelly D."/>
            <person name="Grimwood J."/>
            <person name="Schmutz J."/>
        </authorList>
    </citation>
    <scope>NUCLEOTIDE SEQUENCE [LARGE SCALE GENOMIC DNA]</scope>
    <source>
        <strain evidence="1">1408120.09</strain>
    </source>
</reference>
<proteinExistence type="predicted"/>
<organism evidence="1 2">
    <name type="scientific">Gossypium mustelinum</name>
    <name type="common">Cotton</name>
    <name type="synonym">Gossypium caicoense</name>
    <dbReference type="NCBI Taxonomy" id="34275"/>
    <lineage>
        <taxon>Eukaryota</taxon>
        <taxon>Viridiplantae</taxon>
        <taxon>Streptophyta</taxon>
        <taxon>Embryophyta</taxon>
        <taxon>Tracheophyta</taxon>
        <taxon>Spermatophyta</taxon>
        <taxon>Magnoliopsida</taxon>
        <taxon>eudicotyledons</taxon>
        <taxon>Gunneridae</taxon>
        <taxon>Pentapetalae</taxon>
        <taxon>rosids</taxon>
        <taxon>malvids</taxon>
        <taxon>Malvales</taxon>
        <taxon>Malvaceae</taxon>
        <taxon>Malvoideae</taxon>
        <taxon>Gossypium</taxon>
    </lineage>
</organism>
<protein>
    <submittedName>
        <fullName evidence="1">Uncharacterized protein</fullName>
    </submittedName>
</protein>
<gene>
    <name evidence="1" type="ORF">E1A91_A02G007900v1</name>
</gene>
<dbReference type="EMBL" id="CM017637">
    <property type="protein sequence ID" value="TYJ44780.1"/>
    <property type="molecule type" value="Genomic_DNA"/>
</dbReference>
<sequence length="37" mass="4319">MLDGVIVGRLGRSMEKRLEGSMSLLRKRCRDKKLIWS</sequence>